<dbReference type="Pfam" id="PF12802">
    <property type="entry name" value="MarR_2"/>
    <property type="match status" value="1"/>
</dbReference>
<dbReference type="CDD" id="cd00090">
    <property type="entry name" value="HTH_ARSR"/>
    <property type="match status" value="1"/>
</dbReference>
<dbReference type="GO" id="GO:0003700">
    <property type="term" value="F:DNA-binding transcription factor activity"/>
    <property type="evidence" value="ECO:0007669"/>
    <property type="project" value="InterPro"/>
</dbReference>
<reference evidence="2" key="1">
    <citation type="submission" date="2019-12" db="EMBL/GenBank/DDBJ databases">
        <authorList>
            <person name="Cremers G."/>
        </authorList>
    </citation>
    <scope>NUCLEOTIDE SEQUENCE</scope>
    <source>
        <strain evidence="2">Vvax</strain>
    </source>
</reference>
<dbReference type="InterPro" id="IPR036390">
    <property type="entry name" value="WH_DNA-bd_sf"/>
</dbReference>
<name>A0A679J895_VARPD</name>
<dbReference type="InterPro" id="IPR036388">
    <property type="entry name" value="WH-like_DNA-bd_sf"/>
</dbReference>
<gene>
    <name evidence="2" type="ORF">VVAX_03475</name>
</gene>
<accession>A0A679J895</accession>
<dbReference type="SUPFAM" id="SSF46785">
    <property type="entry name" value="Winged helix' DNA-binding domain"/>
    <property type="match status" value="1"/>
</dbReference>
<dbReference type="Gene3D" id="1.10.10.10">
    <property type="entry name" value="Winged helix-like DNA-binding domain superfamily/Winged helix DNA-binding domain"/>
    <property type="match status" value="1"/>
</dbReference>
<organism evidence="2">
    <name type="scientific">Variovorax paradoxus</name>
    <dbReference type="NCBI Taxonomy" id="34073"/>
    <lineage>
        <taxon>Bacteria</taxon>
        <taxon>Pseudomonadati</taxon>
        <taxon>Pseudomonadota</taxon>
        <taxon>Betaproteobacteria</taxon>
        <taxon>Burkholderiales</taxon>
        <taxon>Comamonadaceae</taxon>
        <taxon>Variovorax</taxon>
    </lineage>
</organism>
<proteinExistence type="predicted"/>
<sequence length="222" mass="24479">MDSASAPFTGAAAPNIGLVSYERVTAEMRKAAPSITARQMLTFIAVVRTSPCSQIEICRVTGFTRQTTSRHVAKLVRVGLLAQRRDLDNGRCQVVRLTASGRLIPATLGNTSRPPERCERIQPAPCDDLRPYTLSHVPPMNADPDSFTEDQRKFLAMLVSDLNGPTCTGSLLRIMESVVYELKSDFDLDRQSISDETTRADLEVCFAALQYLKVKQAADDKD</sequence>
<evidence type="ECO:0000313" key="2">
    <source>
        <dbReference type="EMBL" id="CAA2105886.1"/>
    </source>
</evidence>
<evidence type="ECO:0000259" key="1">
    <source>
        <dbReference type="Pfam" id="PF12802"/>
    </source>
</evidence>
<protein>
    <recommendedName>
        <fullName evidence="1">HTH marR-type domain-containing protein</fullName>
    </recommendedName>
</protein>
<dbReference type="AlphaFoldDB" id="A0A679J895"/>
<dbReference type="RefSeq" id="WP_339091055.1">
    <property type="nucleotide sequence ID" value="NZ_LR743507.1"/>
</dbReference>
<dbReference type="InterPro" id="IPR011991">
    <property type="entry name" value="ArsR-like_HTH"/>
</dbReference>
<feature type="domain" description="HTH marR-type" evidence="1">
    <location>
        <begin position="36"/>
        <end position="91"/>
    </location>
</feature>
<dbReference type="InterPro" id="IPR000835">
    <property type="entry name" value="HTH_MarR-typ"/>
</dbReference>
<dbReference type="EMBL" id="LR743507">
    <property type="protein sequence ID" value="CAA2105886.1"/>
    <property type="molecule type" value="Genomic_DNA"/>
</dbReference>